<dbReference type="EMBL" id="KV417288">
    <property type="protein sequence ID" value="KZO95630.1"/>
    <property type="molecule type" value="Genomic_DNA"/>
</dbReference>
<evidence type="ECO:0000313" key="14">
    <source>
        <dbReference type="EMBL" id="KZO95630.1"/>
    </source>
</evidence>
<organism evidence="14 15">
    <name type="scientific">Calocera viscosa (strain TUFC12733)</name>
    <dbReference type="NCBI Taxonomy" id="1330018"/>
    <lineage>
        <taxon>Eukaryota</taxon>
        <taxon>Fungi</taxon>
        <taxon>Dikarya</taxon>
        <taxon>Basidiomycota</taxon>
        <taxon>Agaricomycotina</taxon>
        <taxon>Dacrymycetes</taxon>
        <taxon>Dacrymycetales</taxon>
        <taxon>Dacrymycetaceae</taxon>
        <taxon>Calocera</taxon>
    </lineage>
</organism>
<keyword evidence="5" id="KW-0378">Hydrolase</keyword>
<evidence type="ECO:0000256" key="2">
    <source>
        <dbReference type="ARBA" id="ARBA00007025"/>
    </source>
</evidence>
<comment type="similarity">
    <text evidence="2">Belongs to the SNF2/RAD54 helicase family.</text>
</comment>
<proteinExistence type="inferred from homology"/>
<dbReference type="InterPro" id="IPR038718">
    <property type="entry name" value="SNF2-like_sf"/>
</dbReference>
<dbReference type="PROSITE" id="PS51192">
    <property type="entry name" value="HELICASE_ATP_BIND_1"/>
    <property type="match status" value="1"/>
</dbReference>
<evidence type="ECO:0000313" key="15">
    <source>
        <dbReference type="Proteomes" id="UP000076738"/>
    </source>
</evidence>
<evidence type="ECO:0000259" key="12">
    <source>
        <dbReference type="PROSITE" id="PS51192"/>
    </source>
</evidence>
<sequence length="717" mass="80989">CSAEQADIIVSLRPFSSPADVRKKLGKRKGITARIFDDYVDILEGYAKVDTLLARCEAVGKELLETVGVWGDTSGSVVGSTAGSRAGSVAPETKQTGPPAKAREALQEQPTSLQNLSLKDYQLYGLSWLYLLYSKGLSCILADEMGGFLILMFHTGLGKTIQVIAFYALLKQKGIHGRHLVVVPSSTLENWLREFRRFAPSLNVQSYYGSQAERQMRRAELRPEDADWDVLITTYNLAQGAEADRKFFSKKLEFNTCIFDEGHVLKNYQSQRYQHLMQIKVPWRLMLTGTPLQNNLQELVSLLNFLLPKYFAEAQESLRAIFKVKADASTSFLSRERVSRAKTMMTPFVLRRRKDQVLRDLPKKTERVEYCSLSHTQTEIYRDALKRSRRELEAVLEEDQPAKTKTRSSKISQTKQTGDTSTNVLMDLRKAALHPMLFRKRFTDAKLKLMAKDCLKEPEFAESRYDYVVEDMSVMSDAELQVFCEKYKSVHKHKLHDKSWLDSGKVDTLLKLIAEYRSQGRRILVFSQFVQVLNILQHVLDKEGIRYLVLTGSTAVDVRQSLVDEFSEENDIPVFLLSTKAGGMGINLTAASVVVLFDQDFNPHNDRQAADRAYRIGQKRDVDIIKFISRGTIEEDIYRLGQTKLALDVAVAGGEEGTQEGEEGKIEKLMKATLIGALRKKLATDGDDGVIAGTTRLVDSDAEEVFIKEEENVLNSI</sequence>
<dbReference type="STRING" id="1330018.A0A167LF76"/>
<dbReference type="OrthoDB" id="5857104at2759"/>
<dbReference type="Pfam" id="PF00271">
    <property type="entry name" value="Helicase_C"/>
    <property type="match status" value="1"/>
</dbReference>
<evidence type="ECO:0000256" key="11">
    <source>
        <dbReference type="SAM" id="MobiDB-lite"/>
    </source>
</evidence>
<dbReference type="FunFam" id="3.40.50.10810:FF:000014">
    <property type="entry name" value="SWI/SNF-related matrix-associated actin-dependent regulator of chromatin subfamily A containing DEAD/H box 1"/>
    <property type="match status" value="1"/>
</dbReference>
<dbReference type="InterPro" id="IPR000330">
    <property type="entry name" value="SNF2_N"/>
</dbReference>
<protein>
    <recommendedName>
        <fullName evidence="3">DNA helicase</fullName>
        <ecNumber evidence="3">3.6.4.12</ecNumber>
    </recommendedName>
</protein>
<evidence type="ECO:0000256" key="5">
    <source>
        <dbReference type="ARBA" id="ARBA00022801"/>
    </source>
</evidence>
<evidence type="ECO:0000256" key="8">
    <source>
        <dbReference type="ARBA" id="ARBA00022853"/>
    </source>
</evidence>
<feature type="region of interest" description="Disordered" evidence="11">
    <location>
        <begin position="81"/>
        <end position="106"/>
    </location>
</feature>
<dbReference type="AlphaFoldDB" id="A0A167LF76"/>
<dbReference type="GO" id="GO:0003678">
    <property type="term" value="F:DNA helicase activity"/>
    <property type="evidence" value="ECO:0007669"/>
    <property type="project" value="UniProtKB-EC"/>
</dbReference>
<dbReference type="GO" id="GO:0005524">
    <property type="term" value="F:ATP binding"/>
    <property type="evidence" value="ECO:0007669"/>
    <property type="project" value="UniProtKB-KW"/>
</dbReference>
<feature type="region of interest" description="Disordered" evidence="11">
    <location>
        <begin position="398"/>
        <end position="418"/>
    </location>
</feature>
<feature type="compositionally biased region" description="Low complexity" evidence="11">
    <location>
        <begin position="81"/>
        <end position="90"/>
    </location>
</feature>
<feature type="non-terminal residue" evidence="14">
    <location>
        <position position="1"/>
    </location>
</feature>
<evidence type="ECO:0000256" key="6">
    <source>
        <dbReference type="ARBA" id="ARBA00022806"/>
    </source>
</evidence>
<dbReference type="PROSITE" id="PS51194">
    <property type="entry name" value="HELICASE_CTER"/>
    <property type="match status" value="1"/>
</dbReference>
<name>A0A167LF76_CALVF</name>
<evidence type="ECO:0000256" key="4">
    <source>
        <dbReference type="ARBA" id="ARBA00022741"/>
    </source>
</evidence>
<dbReference type="InterPro" id="IPR001650">
    <property type="entry name" value="Helicase_C-like"/>
</dbReference>
<reference evidence="14 15" key="1">
    <citation type="journal article" date="2016" name="Mol. Biol. Evol.">
        <title>Comparative Genomics of Early-Diverging Mushroom-Forming Fungi Provides Insights into the Origins of Lignocellulose Decay Capabilities.</title>
        <authorList>
            <person name="Nagy L.G."/>
            <person name="Riley R."/>
            <person name="Tritt A."/>
            <person name="Adam C."/>
            <person name="Daum C."/>
            <person name="Floudas D."/>
            <person name="Sun H."/>
            <person name="Yadav J.S."/>
            <person name="Pangilinan J."/>
            <person name="Larsson K.H."/>
            <person name="Matsuura K."/>
            <person name="Barry K."/>
            <person name="Labutti K."/>
            <person name="Kuo R."/>
            <person name="Ohm R.A."/>
            <person name="Bhattacharya S.S."/>
            <person name="Shirouzu T."/>
            <person name="Yoshinaga Y."/>
            <person name="Martin F.M."/>
            <person name="Grigoriev I.V."/>
            <person name="Hibbett D.S."/>
        </authorList>
    </citation>
    <scope>NUCLEOTIDE SEQUENCE [LARGE SCALE GENOMIC DNA]</scope>
    <source>
        <strain evidence="14 15">TUFC12733</strain>
    </source>
</reference>
<dbReference type="CDD" id="cd18793">
    <property type="entry name" value="SF2_C_SNF"/>
    <property type="match status" value="1"/>
</dbReference>
<dbReference type="InterPro" id="IPR014001">
    <property type="entry name" value="Helicase_ATP-bd"/>
</dbReference>
<keyword evidence="6" id="KW-0347">Helicase</keyword>
<evidence type="ECO:0000256" key="1">
    <source>
        <dbReference type="ARBA" id="ARBA00004123"/>
    </source>
</evidence>
<dbReference type="Gene3D" id="3.40.50.10810">
    <property type="entry name" value="Tandem AAA-ATPase domain"/>
    <property type="match status" value="1"/>
</dbReference>
<dbReference type="GO" id="GO:0005634">
    <property type="term" value="C:nucleus"/>
    <property type="evidence" value="ECO:0007669"/>
    <property type="project" value="UniProtKB-SubCell"/>
</dbReference>
<dbReference type="GO" id="GO:0005694">
    <property type="term" value="C:chromosome"/>
    <property type="evidence" value="ECO:0007669"/>
    <property type="project" value="UniProtKB-ARBA"/>
</dbReference>
<dbReference type="GO" id="GO:0016787">
    <property type="term" value="F:hydrolase activity"/>
    <property type="evidence" value="ECO:0007669"/>
    <property type="project" value="UniProtKB-KW"/>
</dbReference>
<dbReference type="InterPro" id="IPR027417">
    <property type="entry name" value="P-loop_NTPase"/>
</dbReference>
<dbReference type="GO" id="GO:0003677">
    <property type="term" value="F:DNA binding"/>
    <property type="evidence" value="ECO:0007669"/>
    <property type="project" value="UniProtKB-KW"/>
</dbReference>
<comment type="subcellular location">
    <subcellularLocation>
        <location evidence="1">Nucleus</location>
    </subcellularLocation>
</comment>
<dbReference type="Proteomes" id="UP000076738">
    <property type="component" value="Unassembled WGS sequence"/>
</dbReference>
<evidence type="ECO:0000256" key="10">
    <source>
        <dbReference type="ARBA" id="ARBA00023242"/>
    </source>
</evidence>
<feature type="compositionally biased region" description="Polar residues" evidence="11">
    <location>
        <begin position="409"/>
        <end position="418"/>
    </location>
</feature>
<accession>A0A167LF76</accession>
<feature type="domain" description="Helicase ATP-binding" evidence="12">
    <location>
        <begin position="140"/>
        <end position="309"/>
    </location>
</feature>
<dbReference type="SUPFAM" id="SSF52540">
    <property type="entry name" value="P-loop containing nucleoside triphosphate hydrolases"/>
    <property type="match status" value="2"/>
</dbReference>
<dbReference type="Gene3D" id="3.40.50.300">
    <property type="entry name" value="P-loop containing nucleotide triphosphate hydrolases"/>
    <property type="match status" value="1"/>
</dbReference>
<dbReference type="Pfam" id="PF00176">
    <property type="entry name" value="SNF2-rel_dom"/>
    <property type="match status" value="1"/>
</dbReference>
<feature type="domain" description="Helicase C-terminal" evidence="13">
    <location>
        <begin position="508"/>
        <end position="666"/>
    </location>
</feature>
<dbReference type="InterPro" id="IPR049730">
    <property type="entry name" value="SNF2/RAD54-like_C"/>
</dbReference>
<keyword evidence="4" id="KW-0547">Nucleotide-binding</keyword>
<keyword evidence="15" id="KW-1185">Reference proteome</keyword>
<gene>
    <name evidence="14" type="ORF">CALVIDRAFT_578074</name>
</gene>
<keyword evidence="7" id="KW-0067">ATP-binding</keyword>
<keyword evidence="8" id="KW-0156">Chromatin regulator</keyword>
<dbReference type="SMART" id="SM00487">
    <property type="entry name" value="DEXDc"/>
    <property type="match status" value="1"/>
</dbReference>
<dbReference type="SMART" id="SM00490">
    <property type="entry name" value="HELICc"/>
    <property type="match status" value="1"/>
</dbReference>
<dbReference type="EC" id="3.6.4.12" evidence="3"/>
<keyword evidence="9" id="KW-0238">DNA-binding</keyword>
<evidence type="ECO:0000256" key="3">
    <source>
        <dbReference type="ARBA" id="ARBA00012551"/>
    </source>
</evidence>
<evidence type="ECO:0000256" key="9">
    <source>
        <dbReference type="ARBA" id="ARBA00023125"/>
    </source>
</evidence>
<evidence type="ECO:0000259" key="13">
    <source>
        <dbReference type="PROSITE" id="PS51194"/>
    </source>
</evidence>
<dbReference type="GO" id="GO:0140658">
    <property type="term" value="F:ATP-dependent chromatin remodeler activity"/>
    <property type="evidence" value="ECO:0007669"/>
    <property type="project" value="UniProtKB-ARBA"/>
</dbReference>
<dbReference type="PANTHER" id="PTHR10799">
    <property type="entry name" value="SNF2/RAD54 HELICASE FAMILY"/>
    <property type="match status" value="1"/>
</dbReference>
<evidence type="ECO:0000256" key="7">
    <source>
        <dbReference type="ARBA" id="ARBA00022840"/>
    </source>
</evidence>
<keyword evidence="10" id="KW-0539">Nucleus</keyword>